<evidence type="ECO:0000313" key="2">
    <source>
        <dbReference type="Proteomes" id="UP000093391"/>
    </source>
</evidence>
<proteinExistence type="predicted"/>
<dbReference type="AlphaFoldDB" id="A0A1B2M125"/>
<dbReference type="RefSeq" id="WP_067556239.1">
    <property type="nucleotide sequence ID" value="NZ_CP016895.1"/>
</dbReference>
<dbReference type="OrthoDB" id="8177309at2"/>
<gene>
    <name evidence="1" type="ORF">BFG52_11420</name>
</gene>
<evidence type="ECO:0000313" key="1">
    <source>
        <dbReference type="EMBL" id="AOA58902.1"/>
    </source>
</evidence>
<dbReference type="STRING" id="1789224.BFG52_11420"/>
<sequence>MKAYYPYVVLKTNVDIKYLKYSFQIYNSVTNKVVSSFPLPPKLPTSNNFKKVGANLYKTEHIKLDNTQINEKSIGDYVINFKLYKLSLSGKELLVWDSVIPERVDNYSTPAFNAAIKPVEFNTTTFPTQVVLDGDLKNTIELSLNKNRIFQCIDPGCRPGEPKDPFTKKQIEAGLQARLNNPFPVQDRTSLCGPAAYFFCLVNLSPSSYKMAVKRLWETGKADIGKLSIKPFNDGCRRVRNFYNKNGQPKIPPIDWITLASLRESENILLKLNDPDQEIAGITTWGDLFNWFKKSNFRGLKKYPFYGNGYNTILIDEINKYAGQDYYVVSLISASILRGGGSSGTKLPDHWIVWTDQLRDTQGIPIKALTEPFNTKVKLKMFSWGDHEQLLKDDISYYKFMKNLFFSFIVKKENF</sequence>
<dbReference type="EMBL" id="CP016895">
    <property type="protein sequence ID" value="AOA58902.1"/>
    <property type="molecule type" value="Genomic_DNA"/>
</dbReference>
<organism evidence="1 2">
    <name type="scientific">Acinetobacter larvae</name>
    <dbReference type="NCBI Taxonomy" id="1789224"/>
    <lineage>
        <taxon>Bacteria</taxon>
        <taxon>Pseudomonadati</taxon>
        <taxon>Pseudomonadota</taxon>
        <taxon>Gammaproteobacteria</taxon>
        <taxon>Moraxellales</taxon>
        <taxon>Moraxellaceae</taxon>
        <taxon>Acinetobacter</taxon>
    </lineage>
</organism>
<accession>A0A1B2M125</accession>
<protein>
    <submittedName>
        <fullName evidence="1">Uncharacterized protein</fullName>
    </submittedName>
</protein>
<name>A0A1B2M125_9GAMM</name>
<dbReference type="Proteomes" id="UP000093391">
    <property type="component" value="Chromosome"/>
</dbReference>
<dbReference type="KEGG" id="ala:BFG52_11420"/>
<reference evidence="1 2" key="1">
    <citation type="submission" date="2016-08" db="EMBL/GenBank/DDBJ databases">
        <authorList>
            <person name="Seilhamer J.J."/>
        </authorList>
    </citation>
    <scope>NUCLEOTIDE SEQUENCE [LARGE SCALE GENOMIC DNA]</scope>
    <source>
        <strain evidence="1 2">BRTC-1</strain>
    </source>
</reference>
<keyword evidence="2" id="KW-1185">Reference proteome</keyword>